<evidence type="ECO:0000313" key="2">
    <source>
        <dbReference type="Proteomes" id="UP000663823"/>
    </source>
</evidence>
<sequence length="29" mass="3306">MKTYKHIALVQLSSIQSLFDINLLSLTID</sequence>
<reference evidence="1" key="1">
    <citation type="submission" date="2021-02" db="EMBL/GenBank/DDBJ databases">
        <authorList>
            <person name="Nowell W R."/>
        </authorList>
    </citation>
    <scope>NUCLEOTIDE SEQUENCE</scope>
</reference>
<evidence type="ECO:0000313" key="1">
    <source>
        <dbReference type="EMBL" id="CAF4193727.1"/>
    </source>
</evidence>
<feature type="non-terminal residue" evidence="1">
    <location>
        <position position="29"/>
    </location>
</feature>
<comment type="caution">
    <text evidence="1">The sequence shown here is derived from an EMBL/GenBank/DDBJ whole genome shotgun (WGS) entry which is preliminary data.</text>
</comment>
<organism evidence="1 2">
    <name type="scientific">Rotaria sordida</name>
    <dbReference type="NCBI Taxonomy" id="392033"/>
    <lineage>
        <taxon>Eukaryota</taxon>
        <taxon>Metazoa</taxon>
        <taxon>Spiralia</taxon>
        <taxon>Gnathifera</taxon>
        <taxon>Rotifera</taxon>
        <taxon>Eurotatoria</taxon>
        <taxon>Bdelloidea</taxon>
        <taxon>Philodinida</taxon>
        <taxon>Philodinidae</taxon>
        <taxon>Rotaria</taxon>
    </lineage>
</organism>
<dbReference type="AlphaFoldDB" id="A0A820BKI6"/>
<proteinExistence type="predicted"/>
<dbReference type="Proteomes" id="UP000663823">
    <property type="component" value="Unassembled WGS sequence"/>
</dbReference>
<protein>
    <submittedName>
        <fullName evidence="1">Uncharacterized protein</fullName>
    </submittedName>
</protein>
<dbReference type="EMBL" id="CAJOAX010020265">
    <property type="protein sequence ID" value="CAF4193727.1"/>
    <property type="molecule type" value="Genomic_DNA"/>
</dbReference>
<gene>
    <name evidence="1" type="ORF">OTI717_LOCUS38271</name>
</gene>
<name>A0A820BKI6_9BILA</name>
<accession>A0A820BKI6</accession>